<evidence type="ECO:0000313" key="4">
    <source>
        <dbReference type="Proteomes" id="UP000738349"/>
    </source>
</evidence>
<dbReference type="AlphaFoldDB" id="A0A9P9JMM4"/>
<accession>A0A9P9JMM4</accession>
<comment type="caution">
    <text evidence="3">The sequence shown here is derived from an EMBL/GenBank/DDBJ whole genome shotgun (WGS) entry which is preliminary data.</text>
</comment>
<dbReference type="OrthoDB" id="5393537at2759"/>
<evidence type="ECO:0000256" key="1">
    <source>
        <dbReference type="SAM" id="Coils"/>
    </source>
</evidence>
<dbReference type="Proteomes" id="UP000738349">
    <property type="component" value="Unassembled WGS sequence"/>
</dbReference>
<feature type="compositionally biased region" description="Basic and acidic residues" evidence="2">
    <location>
        <begin position="14"/>
        <end position="23"/>
    </location>
</feature>
<evidence type="ECO:0000313" key="3">
    <source>
        <dbReference type="EMBL" id="KAH7175319.1"/>
    </source>
</evidence>
<name>A0A9P9JMM4_9HYPO</name>
<reference evidence="3" key="1">
    <citation type="journal article" date="2021" name="Nat. Commun.">
        <title>Genetic determinants of endophytism in the Arabidopsis root mycobiome.</title>
        <authorList>
            <person name="Mesny F."/>
            <person name="Miyauchi S."/>
            <person name="Thiergart T."/>
            <person name="Pickel B."/>
            <person name="Atanasova L."/>
            <person name="Karlsson M."/>
            <person name="Huettel B."/>
            <person name="Barry K.W."/>
            <person name="Haridas S."/>
            <person name="Chen C."/>
            <person name="Bauer D."/>
            <person name="Andreopoulos W."/>
            <person name="Pangilinan J."/>
            <person name="LaButti K."/>
            <person name="Riley R."/>
            <person name="Lipzen A."/>
            <person name="Clum A."/>
            <person name="Drula E."/>
            <person name="Henrissat B."/>
            <person name="Kohler A."/>
            <person name="Grigoriev I.V."/>
            <person name="Martin F.M."/>
            <person name="Hacquard S."/>
        </authorList>
    </citation>
    <scope>NUCLEOTIDE SEQUENCE</scope>
    <source>
        <strain evidence="3">MPI-CAGE-AT-0147</strain>
    </source>
</reference>
<dbReference type="EMBL" id="JAGMUV010000001">
    <property type="protein sequence ID" value="KAH7175319.1"/>
    <property type="molecule type" value="Genomic_DNA"/>
</dbReference>
<keyword evidence="4" id="KW-1185">Reference proteome</keyword>
<sequence length="406" mass="45776">MLRSLARFYYSDDAKMSTRESSGHRSTHNQSRQSHARTSDLQQMPELPTGFEEECNRLAQEIANIPAVMRDHLARAEGDSGTRRDSHNRNRNLNVQLQRLTRELQLKDSEIHNLESELEASKVKIQNLRVKEQTLRDFVLESDPYQAISDGDVINAFTRIRQGIQKLASSKSLQLDRPLLDLKSSIFVEEEDLATLWPGSHRPGRVLILRALLFRTVSRQILTQDVFGISDSEEDQAEDRHSWSGLNSGLSQFERALVHCNVPNDVVVNWRLSTLKSVEAAGMSKGASGTALAEQLYGFFATFMVEGATQQEQAKLQRGFSELCSQAYALRLLMRKSRESYQCLPISSGTLLEEVEHLADVYGETDGKKDGKVRITFTLCDGLVKPRSQTEQPLVLEKAQVITTRG</sequence>
<feature type="region of interest" description="Disordered" evidence="2">
    <location>
        <begin position="14"/>
        <end position="42"/>
    </location>
</feature>
<gene>
    <name evidence="3" type="ORF">EDB81DRAFT_769599</name>
</gene>
<protein>
    <submittedName>
        <fullName evidence="3">Uncharacterized protein</fullName>
    </submittedName>
</protein>
<keyword evidence="1" id="KW-0175">Coiled coil</keyword>
<proteinExistence type="predicted"/>
<evidence type="ECO:0000256" key="2">
    <source>
        <dbReference type="SAM" id="MobiDB-lite"/>
    </source>
</evidence>
<feature type="coiled-coil region" evidence="1">
    <location>
        <begin position="83"/>
        <end position="131"/>
    </location>
</feature>
<organism evidence="3 4">
    <name type="scientific">Dactylonectria macrodidyma</name>
    <dbReference type="NCBI Taxonomy" id="307937"/>
    <lineage>
        <taxon>Eukaryota</taxon>
        <taxon>Fungi</taxon>
        <taxon>Dikarya</taxon>
        <taxon>Ascomycota</taxon>
        <taxon>Pezizomycotina</taxon>
        <taxon>Sordariomycetes</taxon>
        <taxon>Hypocreomycetidae</taxon>
        <taxon>Hypocreales</taxon>
        <taxon>Nectriaceae</taxon>
        <taxon>Dactylonectria</taxon>
    </lineage>
</organism>